<protein>
    <submittedName>
        <fullName evidence="1">Uncharacterized protein</fullName>
    </submittedName>
</protein>
<sequence length="168" mass="18592">MQLHNYDLRQSIRIFKEVSRTNLDGGRSKAVKAIIDFIRLLESYEASAQFSSRGSKRVWIYGKDKRQPVAEQPAAAAAVATSPIALALPPGSGRKASALSRAKRQRAFFAVSLLEGFCYIKALLLGQEKKMTARNEKEAAEADLWTYKMQVDAANATEDAKKKLNKTA</sequence>
<reference evidence="1 2" key="1">
    <citation type="submission" date="2017-11" db="EMBL/GenBank/DDBJ databases">
        <title>De-novo sequencing of pomegranate (Punica granatum L.) genome.</title>
        <authorList>
            <person name="Akparov Z."/>
            <person name="Amiraslanov A."/>
            <person name="Hajiyeva S."/>
            <person name="Abbasov M."/>
            <person name="Kaur K."/>
            <person name="Hamwieh A."/>
            <person name="Solovyev V."/>
            <person name="Salamov A."/>
            <person name="Braich B."/>
            <person name="Kosarev P."/>
            <person name="Mahmoud A."/>
            <person name="Hajiyev E."/>
            <person name="Babayeva S."/>
            <person name="Izzatullayeva V."/>
            <person name="Mammadov A."/>
            <person name="Mammadov A."/>
            <person name="Sharifova S."/>
            <person name="Ojaghi J."/>
            <person name="Eynullazada K."/>
            <person name="Bayramov B."/>
            <person name="Abdulazimova A."/>
            <person name="Shahmuradov I."/>
        </authorList>
    </citation>
    <scope>NUCLEOTIDE SEQUENCE [LARGE SCALE GENOMIC DNA]</scope>
    <source>
        <strain evidence="2">cv. AG2017</strain>
        <tissue evidence="1">Leaf</tissue>
    </source>
</reference>
<organism evidence="1 2">
    <name type="scientific">Punica granatum</name>
    <name type="common">Pomegranate</name>
    <dbReference type="NCBI Taxonomy" id="22663"/>
    <lineage>
        <taxon>Eukaryota</taxon>
        <taxon>Viridiplantae</taxon>
        <taxon>Streptophyta</taxon>
        <taxon>Embryophyta</taxon>
        <taxon>Tracheophyta</taxon>
        <taxon>Spermatophyta</taxon>
        <taxon>Magnoliopsida</taxon>
        <taxon>eudicotyledons</taxon>
        <taxon>Gunneridae</taxon>
        <taxon>Pentapetalae</taxon>
        <taxon>rosids</taxon>
        <taxon>malvids</taxon>
        <taxon>Myrtales</taxon>
        <taxon>Lythraceae</taxon>
        <taxon>Punica</taxon>
    </lineage>
</organism>
<evidence type="ECO:0000313" key="2">
    <source>
        <dbReference type="Proteomes" id="UP000233551"/>
    </source>
</evidence>
<evidence type="ECO:0000313" key="1">
    <source>
        <dbReference type="EMBL" id="PKI73495.1"/>
    </source>
</evidence>
<dbReference type="EMBL" id="PGOL01000272">
    <property type="protein sequence ID" value="PKI73495.1"/>
    <property type="molecule type" value="Genomic_DNA"/>
</dbReference>
<dbReference type="GeneID" id="116202966"/>
<name>A0A2I0KYE8_PUNGR</name>
<gene>
    <name evidence="1" type="ORF">CRG98_006076</name>
</gene>
<dbReference type="OrthoDB" id="678007at2759"/>
<accession>A0A2I0KYE8</accession>
<comment type="caution">
    <text evidence="1">The sequence shown here is derived from an EMBL/GenBank/DDBJ whole genome shotgun (WGS) entry which is preliminary data.</text>
</comment>
<proteinExistence type="predicted"/>
<dbReference type="Proteomes" id="UP000233551">
    <property type="component" value="Unassembled WGS sequence"/>
</dbReference>
<dbReference type="AlphaFoldDB" id="A0A2I0KYE8"/>
<keyword evidence="2" id="KW-1185">Reference proteome</keyword>